<keyword evidence="5" id="KW-0119">Carbohydrate metabolism</keyword>
<dbReference type="GO" id="GO:0005524">
    <property type="term" value="F:ATP binding"/>
    <property type="evidence" value="ECO:0007669"/>
    <property type="project" value="UniProtKB-KW"/>
</dbReference>
<accession>A0A382K2Y8</accession>
<evidence type="ECO:0000256" key="5">
    <source>
        <dbReference type="ARBA" id="ARBA00023277"/>
    </source>
</evidence>
<dbReference type="InterPro" id="IPR018483">
    <property type="entry name" value="Carb_kinase_FGGY_CS"/>
</dbReference>
<dbReference type="PANTHER" id="PTHR43095:SF6">
    <property type="entry name" value="XYLULOSE KINASE"/>
    <property type="match status" value="1"/>
</dbReference>
<evidence type="ECO:0000256" key="3">
    <source>
        <dbReference type="ARBA" id="ARBA00022777"/>
    </source>
</evidence>
<evidence type="ECO:0000256" key="2">
    <source>
        <dbReference type="ARBA" id="ARBA00022741"/>
    </source>
</evidence>
<dbReference type="SUPFAM" id="SSF53067">
    <property type="entry name" value="Actin-like ATPase domain"/>
    <property type="match status" value="2"/>
</dbReference>
<dbReference type="InterPro" id="IPR050406">
    <property type="entry name" value="FGGY_Carb_Kinase"/>
</dbReference>
<keyword evidence="1" id="KW-0808">Transferase</keyword>
<dbReference type="GO" id="GO:0005997">
    <property type="term" value="P:xylulose metabolic process"/>
    <property type="evidence" value="ECO:0007669"/>
    <property type="project" value="InterPro"/>
</dbReference>
<dbReference type="Gene3D" id="3.30.420.40">
    <property type="match status" value="2"/>
</dbReference>
<dbReference type="NCBIfam" id="TIGR01312">
    <property type="entry name" value="XylB"/>
    <property type="match status" value="1"/>
</dbReference>
<dbReference type="PANTHER" id="PTHR43095">
    <property type="entry name" value="SUGAR KINASE"/>
    <property type="match status" value="1"/>
</dbReference>
<keyword evidence="4" id="KW-0067">ATP-binding</keyword>
<organism evidence="7">
    <name type="scientific">marine metagenome</name>
    <dbReference type="NCBI Taxonomy" id="408172"/>
    <lineage>
        <taxon>unclassified sequences</taxon>
        <taxon>metagenomes</taxon>
        <taxon>ecological metagenomes</taxon>
    </lineage>
</organism>
<dbReference type="CDD" id="cd07808">
    <property type="entry name" value="ASKHA_NBD_FGGY_EcXK-like"/>
    <property type="match status" value="1"/>
</dbReference>
<dbReference type="Pfam" id="PF00370">
    <property type="entry name" value="FGGY_N"/>
    <property type="match status" value="1"/>
</dbReference>
<keyword evidence="2" id="KW-0547">Nucleotide-binding</keyword>
<keyword evidence="3" id="KW-0418">Kinase</keyword>
<feature type="non-terminal residue" evidence="7">
    <location>
        <position position="336"/>
    </location>
</feature>
<dbReference type="InterPro" id="IPR006000">
    <property type="entry name" value="Xylulokinase"/>
</dbReference>
<proteinExistence type="predicted"/>
<sequence>MFIGIDLGTSSIKTILIDENQKIIGNASISLNLSNPQSGFYEQEPDSWFTATLKCFEKLEKEFPKEYKATQSIGISGQMHGATLIDKNNSVLRPCILWNDTRSTSQCVEMEKNFPLFREQSGNIPMPGFTAPKILWVRKHEPDIFQQIHKVLLPKDYLRFKLTGSYYTDMSDASGTLWLNVKNRKWSEDLLNLTGLNLAHMPELVEGSDPTDILSSKLKDDLNFDKDIIVAGGAGDQAAGAIGSGVIDSHQSMISLGTSGVYFSPTSKFSSNTNNAVHSFCHCLPDTWHHMSVMLSATNCLNWICNLYGLETISAIDSAKKFFNENFTPSSTPFFL</sequence>
<dbReference type="AlphaFoldDB" id="A0A382K2Y8"/>
<dbReference type="EMBL" id="UINC01077980">
    <property type="protein sequence ID" value="SVC18608.1"/>
    <property type="molecule type" value="Genomic_DNA"/>
</dbReference>
<evidence type="ECO:0000259" key="6">
    <source>
        <dbReference type="Pfam" id="PF00370"/>
    </source>
</evidence>
<evidence type="ECO:0000313" key="7">
    <source>
        <dbReference type="EMBL" id="SVC18608.1"/>
    </source>
</evidence>
<dbReference type="GO" id="GO:0004856">
    <property type="term" value="F:D-xylulokinase activity"/>
    <property type="evidence" value="ECO:0007669"/>
    <property type="project" value="InterPro"/>
</dbReference>
<dbReference type="InterPro" id="IPR043129">
    <property type="entry name" value="ATPase_NBD"/>
</dbReference>
<dbReference type="InterPro" id="IPR018484">
    <property type="entry name" value="FGGY_N"/>
</dbReference>
<name>A0A382K2Y8_9ZZZZ</name>
<evidence type="ECO:0000256" key="4">
    <source>
        <dbReference type="ARBA" id="ARBA00022840"/>
    </source>
</evidence>
<gene>
    <name evidence="7" type="ORF">METZ01_LOCUS271462</name>
</gene>
<reference evidence="7" key="1">
    <citation type="submission" date="2018-05" db="EMBL/GenBank/DDBJ databases">
        <authorList>
            <person name="Lanie J.A."/>
            <person name="Ng W.-L."/>
            <person name="Kazmierczak K.M."/>
            <person name="Andrzejewski T.M."/>
            <person name="Davidsen T.M."/>
            <person name="Wayne K.J."/>
            <person name="Tettelin H."/>
            <person name="Glass J.I."/>
            <person name="Rusch D."/>
            <person name="Podicherti R."/>
            <person name="Tsui H.-C.T."/>
            <person name="Winkler M.E."/>
        </authorList>
    </citation>
    <scope>NUCLEOTIDE SEQUENCE</scope>
</reference>
<protein>
    <recommendedName>
        <fullName evidence="6">Carbohydrate kinase FGGY N-terminal domain-containing protein</fullName>
    </recommendedName>
</protein>
<dbReference type="PROSITE" id="PS00933">
    <property type="entry name" value="FGGY_KINASES_1"/>
    <property type="match status" value="1"/>
</dbReference>
<feature type="domain" description="Carbohydrate kinase FGGY N-terminal" evidence="6">
    <location>
        <begin position="1"/>
        <end position="243"/>
    </location>
</feature>
<evidence type="ECO:0000256" key="1">
    <source>
        <dbReference type="ARBA" id="ARBA00022679"/>
    </source>
</evidence>